<accession>A0A9E2NVH2</accession>
<name>A0A9E2NVH2_9LACO</name>
<organism evidence="1 2">
    <name type="scientific">Candidatus Limosilactobacillus merdavium</name>
    <dbReference type="NCBI Taxonomy" id="2838651"/>
    <lineage>
        <taxon>Bacteria</taxon>
        <taxon>Bacillati</taxon>
        <taxon>Bacillota</taxon>
        <taxon>Bacilli</taxon>
        <taxon>Lactobacillales</taxon>
        <taxon>Lactobacillaceae</taxon>
        <taxon>Limosilactobacillus</taxon>
    </lineage>
</organism>
<dbReference type="AlphaFoldDB" id="A0A9E2NVH2"/>
<proteinExistence type="predicted"/>
<evidence type="ECO:0000313" key="1">
    <source>
        <dbReference type="EMBL" id="MBU3830240.1"/>
    </source>
</evidence>
<evidence type="ECO:0000313" key="2">
    <source>
        <dbReference type="Proteomes" id="UP000824180"/>
    </source>
</evidence>
<protein>
    <submittedName>
        <fullName evidence="1">Uncharacterized protein</fullName>
    </submittedName>
</protein>
<reference evidence="1" key="1">
    <citation type="journal article" date="2021" name="PeerJ">
        <title>Extensive microbial diversity within the chicken gut microbiome revealed by metagenomics and culture.</title>
        <authorList>
            <person name="Gilroy R."/>
            <person name="Ravi A."/>
            <person name="Getino M."/>
            <person name="Pursley I."/>
            <person name="Horton D.L."/>
            <person name="Alikhan N.F."/>
            <person name="Baker D."/>
            <person name="Gharbi K."/>
            <person name="Hall N."/>
            <person name="Watson M."/>
            <person name="Adriaenssens E.M."/>
            <person name="Foster-Nyarko E."/>
            <person name="Jarju S."/>
            <person name="Secka A."/>
            <person name="Antonio M."/>
            <person name="Oren A."/>
            <person name="Chaudhuri R.R."/>
            <person name="La Ragione R."/>
            <person name="Hildebrand F."/>
            <person name="Pallen M.J."/>
        </authorList>
    </citation>
    <scope>NUCLEOTIDE SEQUENCE</scope>
    <source>
        <strain evidence="1">876</strain>
    </source>
</reference>
<reference evidence="1" key="2">
    <citation type="submission" date="2021-04" db="EMBL/GenBank/DDBJ databases">
        <authorList>
            <person name="Gilroy R."/>
        </authorList>
    </citation>
    <scope>NUCLEOTIDE SEQUENCE</scope>
    <source>
        <strain evidence="1">876</strain>
    </source>
</reference>
<gene>
    <name evidence="1" type="ORF">H9843_05035</name>
</gene>
<dbReference type="EMBL" id="JAHLFK010000055">
    <property type="protein sequence ID" value="MBU3830240.1"/>
    <property type="molecule type" value="Genomic_DNA"/>
</dbReference>
<sequence>MNHKKQRYIQPDGPEDAMRIIQKLFNSYRNAPLTKDLLDYHNNLISRLQSDILDAAKKANNQKLLSDLNEMTDIMRRWISIRLSNRPFNAKMRHFKLVSDGGIKFKRHVHKISQSGNHQASRH</sequence>
<dbReference type="Proteomes" id="UP000824180">
    <property type="component" value="Unassembled WGS sequence"/>
</dbReference>
<comment type="caution">
    <text evidence="1">The sequence shown here is derived from an EMBL/GenBank/DDBJ whole genome shotgun (WGS) entry which is preliminary data.</text>
</comment>